<name>A0A161RAU0_9NEIS</name>
<dbReference type="EMBL" id="LQQU01000009">
    <property type="protein sequence ID" value="KZE34158.1"/>
    <property type="molecule type" value="Genomic_DNA"/>
</dbReference>
<comment type="caution">
    <text evidence="1">The sequence shown here is derived from an EMBL/GenBank/DDBJ whole genome shotgun (WGS) entry which is preliminary data.</text>
</comment>
<evidence type="ECO:0000313" key="1">
    <source>
        <dbReference type="EMBL" id="KZE34158.1"/>
    </source>
</evidence>
<reference evidence="2" key="1">
    <citation type="submission" date="2016-01" db="EMBL/GenBank/DDBJ databases">
        <title>Draft genome of Chromobacterium sp. F49.</title>
        <authorList>
            <person name="Hong K.W."/>
        </authorList>
    </citation>
    <scope>NUCLEOTIDE SEQUENCE [LARGE SCALE GENOMIC DNA]</scope>
    <source>
        <strain evidence="2">CN10</strain>
    </source>
</reference>
<sequence length="104" mass="11591">MQTQAITALQPKRPPFNAQMLAATFKVAAAIEGLSQNGFTVVAVELNTPARPTIRIQTCGQCRRLIERGEAVYFSYGQMDHFGPYREGQFQLGGCRIVWTEFGH</sequence>
<dbReference type="RefSeq" id="WP_066610293.1">
    <property type="nucleotide sequence ID" value="NZ_LQQU01000009.1"/>
</dbReference>
<dbReference type="AlphaFoldDB" id="A0A161RAU0"/>
<evidence type="ECO:0000313" key="2">
    <source>
        <dbReference type="Proteomes" id="UP000076625"/>
    </source>
</evidence>
<proteinExistence type="predicted"/>
<organism evidence="1 2">
    <name type="scientific">Crenobacter luteus</name>
    <dbReference type="NCBI Taxonomy" id="1452487"/>
    <lineage>
        <taxon>Bacteria</taxon>
        <taxon>Pseudomonadati</taxon>
        <taxon>Pseudomonadota</taxon>
        <taxon>Betaproteobacteria</taxon>
        <taxon>Neisseriales</taxon>
        <taxon>Neisseriaceae</taxon>
        <taxon>Crenobacter</taxon>
    </lineage>
</organism>
<gene>
    <name evidence="1" type="ORF">AVW16_06695</name>
</gene>
<dbReference type="OrthoDB" id="7065739at2"/>
<dbReference type="STRING" id="1452487.AVW16_06695"/>
<keyword evidence="2" id="KW-1185">Reference proteome</keyword>
<protein>
    <submittedName>
        <fullName evidence="1">Uncharacterized protein</fullName>
    </submittedName>
</protein>
<accession>A0A161RAU0</accession>
<dbReference type="Proteomes" id="UP000076625">
    <property type="component" value="Unassembled WGS sequence"/>
</dbReference>